<dbReference type="PANTHER" id="PTHR36919:SF2">
    <property type="entry name" value="BLL6627 PROTEIN"/>
    <property type="match status" value="1"/>
</dbReference>
<reference evidence="3 4" key="1">
    <citation type="submission" date="2019-04" db="EMBL/GenBank/DDBJ databases">
        <title>Shimia ponticola sp. nov., isolated from seawater.</title>
        <authorList>
            <person name="Kim Y.-O."/>
            <person name="Yoon J.-H."/>
        </authorList>
    </citation>
    <scope>NUCLEOTIDE SEQUENCE [LARGE SCALE GENOMIC DNA]</scope>
    <source>
        <strain evidence="3 4">MYP11</strain>
    </source>
</reference>
<dbReference type="EMBL" id="SRKY01000003">
    <property type="protein sequence ID" value="THH35649.1"/>
    <property type="molecule type" value="Genomic_DNA"/>
</dbReference>
<dbReference type="OrthoDB" id="9811671at2"/>
<proteinExistence type="predicted"/>
<keyword evidence="1" id="KW-0732">Signal</keyword>
<evidence type="ECO:0000313" key="3">
    <source>
        <dbReference type="EMBL" id="THH35649.1"/>
    </source>
</evidence>
<evidence type="ECO:0000313" key="4">
    <source>
        <dbReference type="Proteomes" id="UP000306602"/>
    </source>
</evidence>
<gene>
    <name evidence="3" type="ORF">E4Z66_11165</name>
</gene>
<dbReference type="Pfam" id="PF09917">
    <property type="entry name" value="DUF2147"/>
    <property type="match status" value="1"/>
</dbReference>
<dbReference type="AlphaFoldDB" id="A0A4S4N925"/>
<dbReference type="PANTHER" id="PTHR36919">
    <property type="entry name" value="BLR1215 PROTEIN"/>
    <property type="match status" value="1"/>
</dbReference>
<protein>
    <submittedName>
        <fullName evidence="3">DUF2147 domain-containing protein</fullName>
    </submittedName>
</protein>
<organism evidence="3 4">
    <name type="scientific">Aliishimia ponticola</name>
    <dbReference type="NCBI Taxonomy" id="2499833"/>
    <lineage>
        <taxon>Bacteria</taxon>
        <taxon>Pseudomonadati</taxon>
        <taxon>Pseudomonadota</taxon>
        <taxon>Alphaproteobacteria</taxon>
        <taxon>Rhodobacterales</taxon>
        <taxon>Paracoccaceae</taxon>
        <taxon>Aliishimia</taxon>
    </lineage>
</organism>
<comment type="caution">
    <text evidence="3">The sequence shown here is derived from an EMBL/GenBank/DDBJ whole genome shotgun (WGS) entry which is preliminary data.</text>
</comment>
<dbReference type="Proteomes" id="UP000306602">
    <property type="component" value="Unassembled WGS sequence"/>
</dbReference>
<dbReference type="InterPro" id="IPR019223">
    <property type="entry name" value="DUF2147"/>
</dbReference>
<evidence type="ECO:0000259" key="2">
    <source>
        <dbReference type="Pfam" id="PF09917"/>
    </source>
</evidence>
<accession>A0A4S4N925</accession>
<dbReference type="RefSeq" id="WP_136463118.1">
    <property type="nucleotide sequence ID" value="NZ_SRKY01000003.1"/>
</dbReference>
<evidence type="ECO:0000256" key="1">
    <source>
        <dbReference type="SAM" id="SignalP"/>
    </source>
</evidence>
<feature type="domain" description="DUF2147" evidence="2">
    <location>
        <begin position="26"/>
        <end position="124"/>
    </location>
</feature>
<sequence length="126" mass="13148">MKKTLFATATLVTALSSAAIAEPAAGRWKTETGETGGYLHVDIAPCGAKLCGTIAKVVGNANTSIVGRQMITGMSPKGGGKYSGGKIWAPDVDKTYRSKMQLSGNTLKVSGCVGPICRSQNWTRLQ</sequence>
<feature type="signal peptide" evidence="1">
    <location>
        <begin position="1"/>
        <end position="21"/>
    </location>
</feature>
<name>A0A4S4N925_9RHOB</name>
<keyword evidence="4" id="KW-1185">Reference proteome</keyword>
<feature type="chain" id="PRO_5020412572" evidence="1">
    <location>
        <begin position="22"/>
        <end position="126"/>
    </location>
</feature>
<dbReference type="Gene3D" id="2.40.128.520">
    <property type="match status" value="1"/>
</dbReference>